<feature type="domain" description="LNS2/PITP" evidence="4">
    <location>
        <begin position="603"/>
        <end position="758"/>
    </location>
</feature>
<dbReference type="GO" id="GO:0019432">
    <property type="term" value="P:triglyceride biosynthetic process"/>
    <property type="evidence" value="ECO:0007669"/>
    <property type="project" value="TreeGrafter"/>
</dbReference>
<dbReference type="InterPro" id="IPR036412">
    <property type="entry name" value="HAD-like_sf"/>
</dbReference>
<dbReference type="InterPro" id="IPR007651">
    <property type="entry name" value="Lipin_N"/>
</dbReference>
<feature type="compositionally biased region" description="Polar residues" evidence="3">
    <location>
        <begin position="288"/>
        <end position="297"/>
    </location>
</feature>
<feature type="compositionally biased region" description="Polar residues" evidence="3">
    <location>
        <begin position="443"/>
        <end position="474"/>
    </location>
</feature>
<dbReference type="SMART" id="SM00775">
    <property type="entry name" value="LNS2"/>
    <property type="match status" value="1"/>
</dbReference>
<comment type="catalytic activity">
    <reaction evidence="1">
        <text>a 1,2-diacyl-sn-glycero-3-phosphate + H2O = a 1,2-diacyl-sn-glycerol + phosphate</text>
        <dbReference type="Rhea" id="RHEA:27429"/>
        <dbReference type="ChEBI" id="CHEBI:15377"/>
        <dbReference type="ChEBI" id="CHEBI:17815"/>
        <dbReference type="ChEBI" id="CHEBI:43474"/>
        <dbReference type="ChEBI" id="CHEBI:58608"/>
        <dbReference type="EC" id="3.1.3.4"/>
    </reaction>
    <physiologicalReaction direction="left-to-right" evidence="1">
        <dbReference type="Rhea" id="RHEA:27430"/>
    </physiologicalReaction>
</comment>
<feature type="compositionally biased region" description="Basic and acidic residues" evidence="3">
    <location>
        <begin position="269"/>
        <end position="284"/>
    </location>
</feature>
<dbReference type="PANTHER" id="PTHR12181:SF12">
    <property type="entry name" value="PHOSPHATIDATE PHOSPHATASE"/>
    <property type="match status" value="1"/>
</dbReference>
<evidence type="ECO:0000259" key="4">
    <source>
        <dbReference type="SMART" id="SM00775"/>
    </source>
</evidence>
<feature type="compositionally biased region" description="Basic and acidic residues" evidence="3">
    <location>
        <begin position="311"/>
        <end position="320"/>
    </location>
</feature>
<evidence type="ECO:0000256" key="2">
    <source>
        <dbReference type="ARBA" id="ARBA00005476"/>
    </source>
</evidence>
<dbReference type="InterPro" id="IPR013209">
    <property type="entry name" value="LNS2"/>
</dbReference>
<evidence type="ECO:0000256" key="3">
    <source>
        <dbReference type="SAM" id="MobiDB-lite"/>
    </source>
</evidence>
<keyword evidence="5" id="KW-1185">Reference proteome</keyword>
<feature type="compositionally biased region" description="Polar residues" evidence="3">
    <location>
        <begin position="164"/>
        <end position="176"/>
    </location>
</feature>
<name>A0A7E4WBB3_PANRE</name>
<comment type="similarity">
    <text evidence="2">Belongs to the lipin family.</text>
</comment>
<dbReference type="WBParaSite" id="Pan_g9153.t1">
    <property type="protein sequence ID" value="Pan_g9153.t1"/>
    <property type="gene ID" value="Pan_g9153"/>
</dbReference>
<dbReference type="GO" id="GO:0009062">
    <property type="term" value="P:fatty acid catabolic process"/>
    <property type="evidence" value="ECO:0007669"/>
    <property type="project" value="TreeGrafter"/>
</dbReference>
<feature type="compositionally biased region" description="Polar residues" evidence="3">
    <location>
        <begin position="225"/>
        <end position="234"/>
    </location>
</feature>
<feature type="region of interest" description="Disordered" evidence="3">
    <location>
        <begin position="426"/>
        <end position="476"/>
    </location>
</feature>
<dbReference type="SUPFAM" id="SSF56784">
    <property type="entry name" value="HAD-like"/>
    <property type="match status" value="1"/>
</dbReference>
<evidence type="ECO:0000313" key="5">
    <source>
        <dbReference type="Proteomes" id="UP000492821"/>
    </source>
</evidence>
<dbReference type="GO" id="GO:0005634">
    <property type="term" value="C:nucleus"/>
    <property type="evidence" value="ECO:0007669"/>
    <property type="project" value="TreeGrafter"/>
</dbReference>
<dbReference type="PANTHER" id="PTHR12181">
    <property type="entry name" value="LIPIN"/>
    <property type="match status" value="1"/>
</dbReference>
<dbReference type="InterPro" id="IPR026058">
    <property type="entry name" value="LIPIN"/>
</dbReference>
<dbReference type="AlphaFoldDB" id="A0A7E4WBB3"/>
<protein>
    <submittedName>
        <fullName evidence="6">LNS2 domain-containing protein</fullName>
    </submittedName>
</protein>
<dbReference type="Pfam" id="PF04571">
    <property type="entry name" value="Lipin_N"/>
    <property type="match status" value="1"/>
</dbReference>
<feature type="compositionally biased region" description="Polar residues" evidence="3">
    <location>
        <begin position="245"/>
        <end position="265"/>
    </location>
</feature>
<dbReference type="InterPro" id="IPR031315">
    <property type="entry name" value="LNS2/PITP"/>
</dbReference>
<dbReference type="GO" id="GO:0003713">
    <property type="term" value="F:transcription coactivator activity"/>
    <property type="evidence" value="ECO:0007669"/>
    <property type="project" value="TreeGrafter"/>
</dbReference>
<evidence type="ECO:0000313" key="6">
    <source>
        <dbReference type="WBParaSite" id="Pan_g9153.t1"/>
    </source>
</evidence>
<proteinExistence type="inferred from homology"/>
<feature type="compositionally biased region" description="Polar residues" evidence="3">
    <location>
        <begin position="367"/>
        <end position="376"/>
    </location>
</feature>
<reference evidence="5" key="1">
    <citation type="journal article" date="2013" name="Genetics">
        <title>The draft genome and transcriptome of Panagrellus redivivus are shaped by the harsh demands of a free-living lifestyle.</title>
        <authorList>
            <person name="Srinivasan J."/>
            <person name="Dillman A.R."/>
            <person name="Macchietto M.G."/>
            <person name="Heikkinen L."/>
            <person name="Lakso M."/>
            <person name="Fracchia K.M."/>
            <person name="Antoshechkin I."/>
            <person name="Mortazavi A."/>
            <person name="Wong G."/>
            <person name="Sternberg P.W."/>
        </authorList>
    </citation>
    <scope>NUCLEOTIDE SEQUENCE [LARGE SCALE GENOMIC DNA]</scope>
    <source>
        <strain evidence="5">MT8872</strain>
    </source>
</reference>
<feature type="compositionally biased region" description="Low complexity" evidence="3">
    <location>
        <begin position="432"/>
        <end position="442"/>
    </location>
</feature>
<dbReference type="Pfam" id="PF08235">
    <property type="entry name" value="LNS2"/>
    <property type="match status" value="1"/>
</dbReference>
<dbReference type="GO" id="GO:0045944">
    <property type="term" value="P:positive regulation of transcription by RNA polymerase II"/>
    <property type="evidence" value="ECO:0007669"/>
    <property type="project" value="TreeGrafter"/>
</dbReference>
<feature type="region of interest" description="Disordered" evidence="3">
    <location>
        <begin position="223"/>
        <end position="382"/>
    </location>
</feature>
<dbReference type="GO" id="GO:0032869">
    <property type="term" value="P:cellular response to insulin stimulus"/>
    <property type="evidence" value="ECO:0007669"/>
    <property type="project" value="TreeGrafter"/>
</dbReference>
<reference evidence="6" key="2">
    <citation type="submission" date="2020-10" db="UniProtKB">
        <authorList>
            <consortium name="WormBaseParasite"/>
        </authorList>
    </citation>
    <scope>IDENTIFICATION</scope>
</reference>
<evidence type="ECO:0000256" key="1">
    <source>
        <dbReference type="ARBA" id="ARBA00001180"/>
    </source>
</evidence>
<dbReference type="Proteomes" id="UP000492821">
    <property type="component" value="Unassembled WGS sequence"/>
</dbReference>
<feature type="region of interest" description="Disordered" evidence="3">
    <location>
        <begin position="98"/>
        <end position="182"/>
    </location>
</feature>
<feature type="compositionally biased region" description="Low complexity" evidence="3">
    <location>
        <begin position="100"/>
        <end position="110"/>
    </location>
</feature>
<accession>A0A7E4WBB3</accession>
<sequence>MDFVYNVANNIKYFYNNMNSASLTGAIDVIVVEQPDGTLMSTPFHVRFGKYGVFNSDEKYVDIMINQEEIKSLKMKLAENGVAYFVQETDEAEVPEYLASSPVPTSPVSSDNESIEEASRKQKRLQQREESKVRMERKRFPASGSVSRSPSPVPRNAKPEKPEASSSKPALVSQHSVMDKQKMKLPYTSSIFSNRRNRSLPDLTTAIPSLSHNESVPVFAKGHSRQLTEGQIDSKQAKRAAKTPLTPQSPTNTNRSLSTPKSGRTTAKRPTEKFLFPEKSKNEAAEASTKTAPSTPVKSVKFATSSDDSDSDSKADEQRSNRNSVPKRPSNANLDAIADGALSDSEVDRTRNVNTPNDPEWNWGQFPETQKQNSKSEAAKSSEWRWLWWRSGKSEKKPEPSDEVYLDDLVGKPGVDPVQIERYLGKHGGAGSTVSTTTVDSGNGHSVATPASPSAMSMDSLNGDISTPTTSSAPRVTPADIAGALEKDNAINAELLAGTDERAPGPQTAVGQIVKQRQKSGNSVTSDGGILSDDELLAPASGRDNVPMKTTKHIRSLRLSSDELKGFGLQYGSNEARFSITTKLQGTSWCSCHIYLFKYSEKLIISDIDGTITKSDVLGHVIAAIGGQWAHTGVAELYTRIKNNGYKMVYLSSRAIGQSHYTKTYLSSLAQGSKSLPDGPVLLSPTSVLMAFRKEVIERRPEEFKIACLSDLKALFPVERPFYAGFGNRETDVRSYEAVDIPAERILIINPSGAVRRADQAGFVSSYSSMAEEIVDYLFPPLKLVHSDSSDKERMQTDFTKPESCSGFTHWRTPPSASVLVDDEIAAYERKRKEMAERNKASAKRKR</sequence>
<dbReference type="GO" id="GO:0008195">
    <property type="term" value="F:phosphatidate phosphatase activity"/>
    <property type="evidence" value="ECO:0007669"/>
    <property type="project" value="UniProtKB-EC"/>
</dbReference>
<organism evidence="5 6">
    <name type="scientific">Panagrellus redivivus</name>
    <name type="common">Microworm</name>
    <dbReference type="NCBI Taxonomy" id="6233"/>
    <lineage>
        <taxon>Eukaryota</taxon>
        <taxon>Metazoa</taxon>
        <taxon>Ecdysozoa</taxon>
        <taxon>Nematoda</taxon>
        <taxon>Chromadorea</taxon>
        <taxon>Rhabditida</taxon>
        <taxon>Tylenchina</taxon>
        <taxon>Panagrolaimomorpha</taxon>
        <taxon>Panagrolaimoidea</taxon>
        <taxon>Panagrolaimidae</taxon>
        <taxon>Panagrellus</taxon>
    </lineage>
</organism>
<feature type="region of interest" description="Disordered" evidence="3">
    <location>
        <begin position="512"/>
        <end position="544"/>
    </location>
</feature>